<sequence length="78" mass="9475">MPLWCLSYDLKNKTRSHYSKIYQLLRNYDCERLQQSIWLLRTSKSIDEITNDFRHCVDQNDRLAVFPIDQNLLNILKE</sequence>
<dbReference type="SUPFAM" id="SSF143430">
    <property type="entry name" value="TTP0101/SSO1404-like"/>
    <property type="match status" value="1"/>
</dbReference>
<dbReference type="EMBL" id="JAHPRE010000002">
    <property type="protein sequence ID" value="MCU4395543.1"/>
    <property type="molecule type" value="Genomic_DNA"/>
</dbReference>
<dbReference type="KEGG" id="ajn:BVL33_05240"/>
<dbReference type="Gene3D" id="3.30.70.240">
    <property type="match status" value="1"/>
</dbReference>
<dbReference type="InterPro" id="IPR019199">
    <property type="entry name" value="Virulence_VapD/CRISPR_Cas2"/>
</dbReference>
<keyword evidence="1" id="KW-0540">Nuclease</keyword>
<reference evidence="3" key="1">
    <citation type="submission" date="2021-06" db="EMBL/GenBank/DDBJ databases">
        <title>Propagation of a rapidly emergent carbapenem-resistant Acinetobacter baumannii lineage by various extra-hospital transmission networks.</title>
        <authorList>
            <person name="Calix J."/>
        </authorList>
    </citation>
    <scope>NUCLEOTIDE SEQUENCE</scope>
    <source>
        <strain evidence="3">WU_MDCI_Aw63</strain>
    </source>
</reference>
<evidence type="ECO:0000313" key="4">
    <source>
        <dbReference type="Proteomes" id="UP001208534"/>
    </source>
</evidence>
<dbReference type="RefSeq" id="WP_004960334.1">
    <property type="nucleotide sequence ID" value="NZ_BBSG01000004.1"/>
</dbReference>
<evidence type="ECO:0000313" key="3">
    <source>
        <dbReference type="EMBL" id="MCU4395543.1"/>
    </source>
</evidence>
<comment type="caution">
    <text evidence="3">The sequence shown here is derived from an EMBL/GenBank/DDBJ whole genome shotgun (WGS) entry which is preliminary data.</text>
</comment>
<accession>A0AAW5R4E0</accession>
<dbReference type="AlphaFoldDB" id="A0AAW5R4E0"/>
<dbReference type="GO" id="GO:0004518">
    <property type="term" value="F:nuclease activity"/>
    <property type="evidence" value="ECO:0007669"/>
    <property type="project" value="UniProtKB-KW"/>
</dbReference>
<gene>
    <name evidence="3" type="ORF">KTH64_00850</name>
</gene>
<organism evidence="3 4">
    <name type="scientific">Acinetobacter junii</name>
    <dbReference type="NCBI Taxonomy" id="40215"/>
    <lineage>
        <taxon>Bacteria</taxon>
        <taxon>Pseudomonadati</taxon>
        <taxon>Pseudomonadota</taxon>
        <taxon>Gammaproteobacteria</taxon>
        <taxon>Moraxellales</taxon>
        <taxon>Moraxellaceae</taxon>
        <taxon>Acinetobacter</taxon>
    </lineage>
</organism>
<dbReference type="GO" id="GO:0016787">
    <property type="term" value="F:hydrolase activity"/>
    <property type="evidence" value="ECO:0007669"/>
    <property type="project" value="UniProtKB-KW"/>
</dbReference>
<evidence type="ECO:0000256" key="1">
    <source>
        <dbReference type="ARBA" id="ARBA00022722"/>
    </source>
</evidence>
<keyword evidence="2" id="KW-0378">Hydrolase</keyword>
<evidence type="ECO:0000256" key="2">
    <source>
        <dbReference type="ARBA" id="ARBA00022801"/>
    </source>
</evidence>
<protein>
    <submittedName>
        <fullName evidence="3">CRISPR-associated protein Cas2</fullName>
    </submittedName>
</protein>
<dbReference type="Proteomes" id="UP001208534">
    <property type="component" value="Unassembled WGS sequence"/>
</dbReference>
<name>A0AAW5R4E0_ACIJU</name>
<proteinExistence type="predicted"/>
<dbReference type="Pfam" id="PF09827">
    <property type="entry name" value="CRISPR_Cas2"/>
    <property type="match status" value="1"/>
</dbReference>